<dbReference type="PANTHER" id="PTHR19302:SF33">
    <property type="entry name" value="GAMMA-TUBULIN COMPLEX COMPONENT 5"/>
    <property type="match status" value="1"/>
</dbReference>
<protein>
    <recommendedName>
        <fullName evidence="5">Spindle pole body component</fullName>
    </recommendedName>
</protein>
<comment type="similarity">
    <text evidence="1 5">Belongs to the TUBGCP family.</text>
</comment>
<dbReference type="STRING" id="684364.F4PBL4"/>
<dbReference type="InterPro" id="IPR041470">
    <property type="entry name" value="GCP_N"/>
</dbReference>
<evidence type="ECO:0000256" key="3">
    <source>
        <dbReference type="ARBA" id="ARBA00022701"/>
    </source>
</evidence>
<dbReference type="GO" id="GO:0043015">
    <property type="term" value="F:gamma-tubulin binding"/>
    <property type="evidence" value="ECO:0000318"/>
    <property type="project" value="GO_Central"/>
</dbReference>
<dbReference type="GO" id="GO:0007020">
    <property type="term" value="P:microtubule nucleation"/>
    <property type="evidence" value="ECO:0000318"/>
    <property type="project" value="GO_Central"/>
</dbReference>
<dbReference type="Gene3D" id="1.20.120.1900">
    <property type="entry name" value="Gamma-tubulin complex, C-terminal domain"/>
    <property type="match status" value="1"/>
</dbReference>
<feature type="domain" description="Gamma tubulin complex component protein N-terminal" evidence="7">
    <location>
        <begin position="291"/>
        <end position="551"/>
    </location>
</feature>
<dbReference type="GO" id="GO:0005874">
    <property type="term" value="C:microtubule"/>
    <property type="evidence" value="ECO:0007669"/>
    <property type="project" value="UniProtKB-KW"/>
</dbReference>
<evidence type="ECO:0000313" key="8">
    <source>
        <dbReference type="EMBL" id="EGF77465.1"/>
    </source>
</evidence>
<comment type="subcellular location">
    <subcellularLocation>
        <location evidence="5">Cytoplasm</location>
        <location evidence="5">Cytoskeleton</location>
        <location evidence="5">Microtubule organizing center</location>
    </subcellularLocation>
</comment>
<dbReference type="PANTHER" id="PTHR19302">
    <property type="entry name" value="GAMMA TUBULIN COMPLEX PROTEIN"/>
    <property type="match status" value="1"/>
</dbReference>
<dbReference type="GO" id="GO:0005816">
    <property type="term" value="C:spindle pole body"/>
    <property type="evidence" value="ECO:0007669"/>
    <property type="project" value="UniProtKB-ARBA"/>
</dbReference>
<dbReference type="InterPro" id="IPR007259">
    <property type="entry name" value="GCP"/>
</dbReference>
<dbReference type="OrthoDB" id="66546at2759"/>
<dbReference type="HOGENOM" id="CLU_286852_0_0_1"/>
<accession>F4PBL4</accession>
<evidence type="ECO:0000256" key="5">
    <source>
        <dbReference type="RuleBase" id="RU363050"/>
    </source>
</evidence>
<keyword evidence="9" id="KW-1185">Reference proteome</keyword>
<dbReference type="FunFam" id="1.20.120.1900:FF:000048">
    <property type="entry name" value="Spindle pole body component"/>
    <property type="match status" value="1"/>
</dbReference>
<dbReference type="GO" id="GO:0000930">
    <property type="term" value="C:gamma-tubulin complex"/>
    <property type="evidence" value="ECO:0000318"/>
    <property type="project" value="GO_Central"/>
</dbReference>
<dbReference type="Proteomes" id="UP000007241">
    <property type="component" value="Unassembled WGS sequence"/>
</dbReference>
<dbReference type="GO" id="GO:0051225">
    <property type="term" value="P:spindle assembly"/>
    <property type="evidence" value="ECO:0000318"/>
    <property type="project" value="GO_Central"/>
</dbReference>
<dbReference type="GO" id="GO:0051321">
    <property type="term" value="P:meiotic cell cycle"/>
    <property type="evidence" value="ECO:0000318"/>
    <property type="project" value="GO_Central"/>
</dbReference>
<sequence>MFNSSSVKKSLDLLVQRTTGFQLGTENLAISVEFAQTQLKNQVFTTTNANQILAKCKGLVEKYQLRGDDNKAETMAEAVQMLESRVKKQNSLNSVFDIVSLLLSLSKSATLYNYERLSKPRMHLTPDNNAAIWTEICNDAPLTGDHWSKETVDTDDSDNWSMNESEFLDTPIDEKIQDHACHLQATQSDSGIVSAAFSDYSKHNSIQSQLNQLDLRQEWQEHGETTDLLDTILDTQYWTSVGCRTLVQNVNYDSKDPCSLRPSIAHHESQSFAHLFRPLSSVKYVKEQEIVRECILLLAGLNTTMFAKDKQGKWKWTSKYSVTHLTDDSLANLIQNGVVSVANKIELLRVFATSILEQSFSSVWCVFASCILRHLEKWRKHLLVIEMGMLQPKLATETQTNSLIWLESHVAMHSIPVLCLAELIQHEAFSNPDLNCSKNSISTFTAKLLNLIYSRITIMQLQGNICQMHFLVELFIVTLSPLLDFLDNSMGQGKIDDLYNEFFFKMQTLGGEDIPKSNPDYWSKHIMLRSKDDVPIFMTQFISDIVHAIKISKLYTSKAGHCYDKAQQSIADILKLELTEFCKFTDVANPSECLKVKIDECFQNGQGHFEFKAPSIIDLNPKDSINSNWQPFETLIQTALAKALSASLHQSHVKFQDIVFLQSQFQSHLKILHGVFLLLMPDPMSFFCDQLFYKMESHWSGNNDLTRNPLVLQTLFLQVSLETNRDLHAYMDNFLWQWNDVAWMKQPNISKQSFFSKINVTYSCPWSIDLIVGNSGWILYNRIMSLIMYINYARFCLQRVQSWKQTCCGNTVSKSEPDRGVIRLRMKLLHFLISLQTYVMHGILQPESSVFLAMATKKTSVDELILLHSKFVRFLAERLFLTEKAWPILKEIYSILDMCIKIGGIIGTNDPLVFHSAGLNETPYQKSQPKKAEFNANSNLAKLIAMEFQLDDAIRFLVDSLNVMATHVDSSVSSKIFCYDFQPKPSLKINVFTNRTALLV</sequence>
<dbReference type="InterPro" id="IPR042241">
    <property type="entry name" value="GCP_C_sf"/>
</dbReference>
<dbReference type="GO" id="GO:0000278">
    <property type="term" value="P:mitotic cell cycle"/>
    <property type="evidence" value="ECO:0000318"/>
    <property type="project" value="GO_Central"/>
</dbReference>
<dbReference type="AlphaFoldDB" id="F4PBL4"/>
<dbReference type="OMA" id="RTNQFEV"/>
<dbReference type="InParanoid" id="F4PBL4"/>
<proteinExistence type="inferred from homology"/>
<dbReference type="Pfam" id="PF17681">
    <property type="entry name" value="GCP_N_terminal"/>
    <property type="match status" value="1"/>
</dbReference>
<dbReference type="GeneID" id="18239389"/>
<dbReference type="Pfam" id="PF04130">
    <property type="entry name" value="GCP_C_terminal"/>
    <property type="match status" value="1"/>
</dbReference>
<dbReference type="InterPro" id="IPR059169">
    <property type="entry name" value="GCP5_N_ext"/>
</dbReference>
<evidence type="ECO:0000259" key="7">
    <source>
        <dbReference type="Pfam" id="PF17681"/>
    </source>
</evidence>
<feature type="domain" description="Gamma tubulin complex component C-terminal" evidence="6">
    <location>
        <begin position="667"/>
        <end position="969"/>
    </location>
</feature>
<name>F4PBL4_BATDJ</name>
<reference evidence="8 9" key="1">
    <citation type="submission" date="2009-12" db="EMBL/GenBank/DDBJ databases">
        <title>The draft genome of Batrachochytrium dendrobatidis.</title>
        <authorList>
            <consortium name="US DOE Joint Genome Institute (JGI-PGF)"/>
            <person name="Kuo A."/>
            <person name="Salamov A."/>
            <person name="Schmutz J."/>
            <person name="Lucas S."/>
            <person name="Pitluck S."/>
            <person name="Rosenblum E."/>
            <person name="Stajich J."/>
            <person name="Eisen M."/>
            <person name="Grigoriev I.V."/>
        </authorList>
    </citation>
    <scope>NUCLEOTIDE SEQUENCE [LARGE SCALE GENOMIC DNA]</scope>
    <source>
        <strain evidence="9">JAM81 / FGSC 10211</strain>
    </source>
</reference>
<dbReference type="CDD" id="cd22572">
    <property type="entry name" value="GCP5_NTD"/>
    <property type="match status" value="1"/>
</dbReference>
<evidence type="ECO:0000256" key="2">
    <source>
        <dbReference type="ARBA" id="ARBA00022490"/>
    </source>
</evidence>
<keyword evidence="4 5" id="KW-0206">Cytoskeleton</keyword>
<organism evidence="8 9">
    <name type="scientific">Batrachochytrium dendrobatidis (strain JAM81 / FGSC 10211)</name>
    <name type="common">Frog chytrid fungus</name>
    <dbReference type="NCBI Taxonomy" id="684364"/>
    <lineage>
        <taxon>Eukaryota</taxon>
        <taxon>Fungi</taxon>
        <taxon>Fungi incertae sedis</taxon>
        <taxon>Chytridiomycota</taxon>
        <taxon>Chytridiomycota incertae sedis</taxon>
        <taxon>Chytridiomycetes</taxon>
        <taxon>Rhizophydiales</taxon>
        <taxon>Rhizophydiales incertae sedis</taxon>
        <taxon>Batrachochytrium</taxon>
    </lineage>
</organism>
<dbReference type="RefSeq" id="XP_006681938.1">
    <property type="nucleotide sequence ID" value="XM_006681875.1"/>
</dbReference>
<evidence type="ECO:0000313" key="9">
    <source>
        <dbReference type="Proteomes" id="UP000007241"/>
    </source>
</evidence>
<dbReference type="GO" id="GO:0000922">
    <property type="term" value="C:spindle pole"/>
    <property type="evidence" value="ECO:0007669"/>
    <property type="project" value="InterPro"/>
</dbReference>
<dbReference type="InterPro" id="IPR040457">
    <property type="entry name" value="GCP_C"/>
</dbReference>
<keyword evidence="3 5" id="KW-0493">Microtubule</keyword>
<dbReference type="GO" id="GO:0031122">
    <property type="term" value="P:cytoplasmic microtubule organization"/>
    <property type="evidence" value="ECO:0000318"/>
    <property type="project" value="GO_Central"/>
</dbReference>
<gene>
    <name evidence="8" type="ORF">BATDEDRAFT_27680</name>
</gene>
<keyword evidence="2 5" id="KW-0963">Cytoplasm</keyword>
<evidence type="ECO:0000259" key="6">
    <source>
        <dbReference type="Pfam" id="PF04130"/>
    </source>
</evidence>
<dbReference type="EMBL" id="GL882892">
    <property type="protein sequence ID" value="EGF77465.1"/>
    <property type="molecule type" value="Genomic_DNA"/>
</dbReference>
<evidence type="ECO:0000256" key="4">
    <source>
        <dbReference type="ARBA" id="ARBA00023212"/>
    </source>
</evidence>
<evidence type="ECO:0000256" key="1">
    <source>
        <dbReference type="ARBA" id="ARBA00010337"/>
    </source>
</evidence>